<evidence type="ECO:0000313" key="2">
    <source>
        <dbReference type="EMBL" id="EHA50892.1"/>
    </source>
</evidence>
<proteinExistence type="predicted"/>
<organism evidence="2 3">
    <name type="scientific">Pyricularia oryzae (strain 70-15 / ATCC MYA-4617 / FGSC 8958)</name>
    <name type="common">Rice blast fungus</name>
    <name type="synonym">Magnaporthe oryzae</name>
    <dbReference type="NCBI Taxonomy" id="242507"/>
    <lineage>
        <taxon>Eukaryota</taxon>
        <taxon>Fungi</taxon>
        <taxon>Dikarya</taxon>
        <taxon>Ascomycota</taxon>
        <taxon>Pezizomycotina</taxon>
        <taxon>Sordariomycetes</taxon>
        <taxon>Sordariomycetidae</taxon>
        <taxon>Magnaporthales</taxon>
        <taxon>Pyriculariaceae</taxon>
        <taxon>Pyricularia</taxon>
    </lineage>
</organism>
<evidence type="ECO:0000313" key="3">
    <source>
        <dbReference type="Proteomes" id="UP000009058"/>
    </source>
</evidence>
<dbReference type="AlphaFoldDB" id="G4N7T8"/>
<name>G4N7T8_PYRO7</name>
<dbReference type="EMBL" id="CM001234">
    <property type="protein sequence ID" value="EHA50892.1"/>
    <property type="molecule type" value="Genomic_DNA"/>
</dbReference>
<sequence length="149" mass="16475">MWRNRSELGFVKQSRHGSSGPFGRERDKKKRDSRRVGSLKREAAESADIYLRKPLAEWVNRVGQRSSSPGVAAQLGSEQTGDHSFFVNKRCKGLKYKREKAGELSKSVNGLPAFPVCFEPSCSQMKVGMINTTKTGIIGERMGPSKANG</sequence>
<dbReference type="RefSeq" id="XP_003717211.1">
    <property type="nucleotide sequence ID" value="XM_003717163.1"/>
</dbReference>
<dbReference type="InParanoid" id="G4N7T8"/>
<dbReference type="KEGG" id="mgr:MGG_17187"/>
<keyword evidence="3" id="KW-1185">Reference proteome</keyword>
<evidence type="ECO:0000256" key="1">
    <source>
        <dbReference type="SAM" id="MobiDB-lite"/>
    </source>
</evidence>
<protein>
    <submittedName>
        <fullName evidence="2">Uncharacterized protein</fullName>
    </submittedName>
</protein>
<feature type="region of interest" description="Disordered" evidence="1">
    <location>
        <begin position="1"/>
        <end position="40"/>
    </location>
</feature>
<dbReference type="OrthoDB" id="10601689at2759"/>
<gene>
    <name evidence="2" type="ORF">MGG_17187</name>
</gene>
<dbReference type="HOGENOM" id="CLU_1750062_0_0_1"/>
<dbReference type="Proteomes" id="UP000009058">
    <property type="component" value="Chromosome 4"/>
</dbReference>
<accession>G4N7T8</accession>
<reference evidence="2 3" key="1">
    <citation type="journal article" date="2005" name="Nature">
        <title>The genome sequence of the rice blast fungus Magnaporthe grisea.</title>
        <authorList>
            <person name="Dean R.A."/>
            <person name="Talbot N.J."/>
            <person name="Ebbole D.J."/>
            <person name="Farman M.L."/>
            <person name="Mitchell T.K."/>
            <person name="Orbach M.J."/>
            <person name="Thon M."/>
            <person name="Kulkarni R."/>
            <person name="Xu J.R."/>
            <person name="Pan H."/>
            <person name="Read N.D."/>
            <person name="Lee Y.H."/>
            <person name="Carbone I."/>
            <person name="Brown D."/>
            <person name="Oh Y.Y."/>
            <person name="Donofrio N."/>
            <person name="Jeong J.S."/>
            <person name="Soanes D.M."/>
            <person name="Djonovic S."/>
            <person name="Kolomiets E."/>
            <person name="Rehmeyer C."/>
            <person name="Li W."/>
            <person name="Harding M."/>
            <person name="Kim S."/>
            <person name="Lebrun M.H."/>
            <person name="Bohnert H."/>
            <person name="Coughlan S."/>
            <person name="Butler J."/>
            <person name="Calvo S."/>
            <person name="Ma L.J."/>
            <person name="Nicol R."/>
            <person name="Purcell S."/>
            <person name="Nusbaum C."/>
            <person name="Galagan J.E."/>
            <person name="Birren B.W."/>
        </authorList>
    </citation>
    <scope>NUCLEOTIDE SEQUENCE [LARGE SCALE GENOMIC DNA]</scope>
    <source>
        <strain evidence="3">70-15 / ATCC MYA-4617 / FGSC 8958</strain>
    </source>
</reference>
<dbReference type="VEuPathDB" id="FungiDB:MGG_17187"/>
<dbReference type="GeneID" id="12985607"/>
<reference key="2">
    <citation type="submission" date="2011-05" db="EMBL/GenBank/DDBJ databases">
        <title>The Genome Sequence of Magnaporthe oryzae 70-15.</title>
        <authorList>
            <consortium name="The Broad Institute Genome Sequencing Platform"/>
            <person name="Ma L.-J."/>
            <person name="Dead R."/>
            <person name="Young S.K."/>
            <person name="Zeng Q."/>
            <person name="Gargeya S."/>
            <person name="Fitzgerald M."/>
            <person name="Haas B."/>
            <person name="Abouelleil A."/>
            <person name="Alvarado L."/>
            <person name="Arachchi H.M."/>
            <person name="Berlin A."/>
            <person name="Brown A."/>
            <person name="Chapman S.B."/>
            <person name="Chen Z."/>
            <person name="Dunbar C."/>
            <person name="Freedman E."/>
            <person name="Gearin G."/>
            <person name="Gellesch M."/>
            <person name="Goldberg J."/>
            <person name="Griggs A."/>
            <person name="Gujja S."/>
            <person name="Heiman D."/>
            <person name="Howarth C."/>
            <person name="Larson L."/>
            <person name="Lui A."/>
            <person name="MacDonald P.J.P."/>
            <person name="Mehta T."/>
            <person name="Montmayeur A."/>
            <person name="Murphy C."/>
            <person name="Neiman D."/>
            <person name="Pearson M."/>
            <person name="Priest M."/>
            <person name="Roberts A."/>
            <person name="Saif S."/>
            <person name="Shea T."/>
            <person name="Shenoy N."/>
            <person name="Sisk P."/>
            <person name="Stolte C."/>
            <person name="Sykes S."/>
            <person name="Yandava C."/>
            <person name="Wortman J."/>
            <person name="Nusbaum C."/>
            <person name="Birren B."/>
        </authorList>
    </citation>
    <scope>NUCLEOTIDE SEQUENCE</scope>
    <source>
        <strain>70-15</strain>
    </source>
</reference>